<feature type="domain" description="DUF5067" evidence="5">
    <location>
        <begin position="108"/>
        <end position="227"/>
    </location>
</feature>
<dbReference type="AlphaFoldDB" id="A0A4P6LR38"/>
<dbReference type="Gene3D" id="2.60.40.1240">
    <property type="match status" value="1"/>
</dbReference>
<keyword evidence="3" id="KW-0812">Transmembrane</keyword>
<evidence type="ECO:0000259" key="5">
    <source>
        <dbReference type="Pfam" id="PF16729"/>
    </source>
</evidence>
<reference evidence="6 7" key="1">
    <citation type="submission" date="2019-01" db="EMBL/GenBank/DDBJ databases">
        <title>PMF-metabolizing Aryl O-demethylase.</title>
        <authorList>
            <person name="Kim M."/>
        </authorList>
    </citation>
    <scope>NUCLEOTIDE SEQUENCE [LARGE SCALE GENOMIC DNA]</scope>
    <source>
        <strain evidence="6 7">PMF1</strain>
    </source>
</reference>
<feature type="compositionally biased region" description="Basic and acidic residues" evidence="2">
    <location>
        <begin position="106"/>
        <end position="121"/>
    </location>
</feature>
<protein>
    <submittedName>
        <fullName evidence="6">Uncharacterized protein</fullName>
    </submittedName>
</protein>
<dbReference type="PROSITE" id="PS51257">
    <property type="entry name" value="PROKAR_LIPOPROTEIN"/>
    <property type="match status" value="1"/>
</dbReference>
<evidence type="ECO:0000313" key="6">
    <source>
        <dbReference type="EMBL" id="QBE94544.1"/>
    </source>
</evidence>
<evidence type="ECO:0000256" key="2">
    <source>
        <dbReference type="SAM" id="MobiDB-lite"/>
    </source>
</evidence>
<dbReference type="Pfam" id="PF16729">
    <property type="entry name" value="DUF5067"/>
    <property type="match status" value="1"/>
</dbReference>
<sequence length="244" mass="25574">METSEKRGLAIASMVLGILGLVLACLSIGLFPAIIGLILGIISLATHRGGHGMAIAGVVTSSIAVAIAVIILIMGVGVSETLDKESNKKLNKGGASATSADTEDKEESKTDSKADENKASEDDGVINFSTDTFAVKLTGYETSADYEGAPCLLVYYDYTNTGEDNSSAMTDCYLKAFQGGVECDTAITSVSNDAMDNYMKEIQPGTTVNVCEAFKITGPSDVTLQASELISLSDDKDTQIIKLQ</sequence>
<dbReference type="Pfam" id="PF13828">
    <property type="entry name" value="DUF4190"/>
    <property type="match status" value="1"/>
</dbReference>
<feature type="transmembrane region" description="Helical" evidence="3">
    <location>
        <begin position="9"/>
        <end position="42"/>
    </location>
</feature>
<dbReference type="InterPro" id="IPR025241">
    <property type="entry name" value="DUF4190"/>
</dbReference>
<evidence type="ECO:0000259" key="4">
    <source>
        <dbReference type="Pfam" id="PF13828"/>
    </source>
</evidence>
<dbReference type="InterPro" id="IPR031989">
    <property type="entry name" value="DUF5067"/>
</dbReference>
<evidence type="ECO:0000256" key="3">
    <source>
        <dbReference type="SAM" id="Phobius"/>
    </source>
</evidence>
<evidence type="ECO:0000313" key="7">
    <source>
        <dbReference type="Proteomes" id="UP000289794"/>
    </source>
</evidence>
<dbReference type="EMBL" id="CP035945">
    <property type="protein sequence ID" value="QBE94544.1"/>
    <property type="molecule type" value="Genomic_DNA"/>
</dbReference>
<keyword evidence="3" id="KW-1133">Transmembrane helix</keyword>
<name>A0A4P6LR38_9FIRM</name>
<proteinExistence type="predicted"/>
<organism evidence="6 7">
    <name type="scientific">Blautia producta</name>
    <dbReference type="NCBI Taxonomy" id="33035"/>
    <lineage>
        <taxon>Bacteria</taxon>
        <taxon>Bacillati</taxon>
        <taxon>Bacillota</taxon>
        <taxon>Clostridia</taxon>
        <taxon>Lachnospirales</taxon>
        <taxon>Lachnospiraceae</taxon>
        <taxon>Blautia</taxon>
    </lineage>
</organism>
<dbReference type="Proteomes" id="UP000289794">
    <property type="component" value="Chromosome"/>
</dbReference>
<feature type="transmembrane region" description="Helical" evidence="3">
    <location>
        <begin position="54"/>
        <end position="78"/>
    </location>
</feature>
<feature type="region of interest" description="Disordered" evidence="2">
    <location>
        <begin position="88"/>
        <end position="123"/>
    </location>
</feature>
<feature type="domain" description="DUF4190" evidence="4">
    <location>
        <begin position="9"/>
        <end position="70"/>
    </location>
</feature>
<dbReference type="KEGG" id="bpro:PMF13cell1_00033"/>
<keyword evidence="1" id="KW-0732">Signal</keyword>
<accession>A0A4P6LR38</accession>
<evidence type="ECO:0000256" key="1">
    <source>
        <dbReference type="ARBA" id="ARBA00022729"/>
    </source>
</evidence>
<gene>
    <name evidence="6" type="ORF">PMF13cell1_00033</name>
</gene>
<keyword evidence="3" id="KW-0472">Membrane</keyword>
<dbReference type="RefSeq" id="WP_130179448.1">
    <property type="nucleotide sequence ID" value="NZ_CP035945.1"/>
</dbReference>
<dbReference type="InterPro" id="IPR029050">
    <property type="entry name" value="Immunoprotect_excell_Ig-like"/>
</dbReference>